<gene>
    <name evidence="5" type="ORF">MONBRDRAFT_3300</name>
</gene>
<dbReference type="STRING" id="81824.A9UWK3"/>
<dbReference type="PROSITE" id="PS50054">
    <property type="entry name" value="TYR_PHOSPHATASE_DUAL"/>
    <property type="match status" value="1"/>
</dbReference>
<sequence>KSILVFDEEQADILSWLPEALDFIESARSEDGIVYVHCQAGVSRSATVVMAYLMRNLGLNCSKAFRMLKAAHRPALPNPGFQQQLRLY</sequence>
<dbReference type="GeneID" id="5890093"/>
<dbReference type="KEGG" id="mbr:MONBRDRAFT_3300"/>
<dbReference type="InterPro" id="IPR000387">
    <property type="entry name" value="Tyr_Pase_dom"/>
</dbReference>
<dbReference type="InterPro" id="IPR000340">
    <property type="entry name" value="Dual-sp_phosphatase_cat-dom"/>
</dbReference>
<evidence type="ECO:0000256" key="2">
    <source>
        <dbReference type="ARBA" id="ARBA00022912"/>
    </source>
</evidence>
<dbReference type="Proteomes" id="UP000001357">
    <property type="component" value="Unassembled WGS sequence"/>
</dbReference>
<keyword evidence="1" id="KW-0378">Hydrolase</keyword>
<feature type="non-terminal residue" evidence="5">
    <location>
        <position position="88"/>
    </location>
</feature>
<dbReference type="PANTHER" id="PTHR46377:SF1">
    <property type="entry name" value="DUAL SPECIFICITY PROTEIN PHOSPHATASE 19"/>
    <property type="match status" value="1"/>
</dbReference>
<accession>A9UWK3</accession>
<dbReference type="eggNOG" id="KOG1716">
    <property type="taxonomic scope" value="Eukaryota"/>
</dbReference>
<evidence type="ECO:0000313" key="5">
    <source>
        <dbReference type="EMBL" id="EDQ90059.1"/>
    </source>
</evidence>
<dbReference type="CDD" id="cd14498">
    <property type="entry name" value="DSP"/>
    <property type="match status" value="1"/>
</dbReference>
<dbReference type="PROSITE" id="PS50056">
    <property type="entry name" value="TYR_PHOSPHATASE_2"/>
    <property type="match status" value="1"/>
</dbReference>
<proteinExistence type="predicted"/>
<dbReference type="InParanoid" id="A9UWK3"/>
<evidence type="ECO:0000313" key="6">
    <source>
        <dbReference type="Proteomes" id="UP000001357"/>
    </source>
</evidence>
<dbReference type="InterPro" id="IPR020422">
    <property type="entry name" value="TYR_PHOSPHATASE_DUAL_dom"/>
</dbReference>
<dbReference type="EMBL" id="CH991548">
    <property type="protein sequence ID" value="EDQ90059.1"/>
    <property type="molecule type" value="Genomic_DNA"/>
</dbReference>
<name>A9UWK3_MONBE</name>
<feature type="non-terminal residue" evidence="5">
    <location>
        <position position="1"/>
    </location>
</feature>
<dbReference type="Gene3D" id="3.90.190.10">
    <property type="entry name" value="Protein tyrosine phosphatase superfamily"/>
    <property type="match status" value="1"/>
</dbReference>
<dbReference type="GO" id="GO:0004721">
    <property type="term" value="F:phosphoprotein phosphatase activity"/>
    <property type="evidence" value="ECO:0007669"/>
    <property type="project" value="UniProtKB-KW"/>
</dbReference>
<evidence type="ECO:0008006" key="7">
    <source>
        <dbReference type="Google" id="ProtNLM"/>
    </source>
</evidence>
<dbReference type="InterPro" id="IPR016130">
    <property type="entry name" value="Tyr_Pase_AS"/>
</dbReference>
<keyword evidence="6" id="KW-1185">Reference proteome</keyword>
<dbReference type="PROSITE" id="PS00383">
    <property type="entry name" value="TYR_PHOSPHATASE_1"/>
    <property type="match status" value="1"/>
</dbReference>
<protein>
    <recommendedName>
        <fullName evidence="7">Protein-tyrosine-phosphatase</fullName>
    </recommendedName>
</protein>
<dbReference type="InterPro" id="IPR029021">
    <property type="entry name" value="Prot-tyrosine_phosphatase-like"/>
</dbReference>
<feature type="domain" description="Tyrosine specific protein phosphatases" evidence="4">
    <location>
        <begin position="21"/>
        <end position="69"/>
    </location>
</feature>
<dbReference type="AlphaFoldDB" id="A9UWK3"/>
<feature type="domain" description="Tyrosine-protein phosphatase" evidence="3">
    <location>
        <begin position="1"/>
        <end position="88"/>
    </location>
</feature>
<organism evidence="5 6">
    <name type="scientific">Monosiga brevicollis</name>
    <name type="common">Choanoflagellate</name>
    <dbReference type="NCBI Taxonomy" id="81824"/>
    <lineage>
        <taxon>Eukaryota</taxon>
        <taxon>Choanoflagellata</taxon>
        <taxon>Craspedida</taxon>
        <taxon>Salpingoecidae</taxon>
        <taxon>Monosiga</taxon>
    </lineage>
</organism>
<keyword evidence="2" id="KW-0904">Protein phosphatase</keyword>
<dbReference type="SMART" id="SM00195">
    <property type="entry name" value="DSPc"/>
    <property type="match status" value="1"/>
</dbReference>
<dbReference type="Pfam" id="PF00782">
    <property type="entry name" value="DSPc"/>
    <property type="match status" value="1"/>
</dbReference>
<evidence type="ECO:0000256" key="1">
    <source>
        <dbReference type="ARBA" id="ARBA00022801"/>
    </source>
</evidence>
<dbReference type="PANTHER" id="PTHR46377">
    <property type="entry name" value="DUAL SPECIFICITY PROTEIN PHOSPHATASE 19"/>
    <property type="match status" value="1"/>
</dbReference>
<evidence type="ECO:0000259" key="4">
    <source>
        <dbReference type="PROSITE" id="PS50056"/>
    </source>
</evidence>
<dbReference type="SUPFAM" id="SSF52799">
    <property type="entry name" value="(Phosphotyrosine protein) phosphatases II"/>
    <property type="match status" value="1"/>
</dbReference>
<dbReference type="OMA" id="YFEECID"/>
<evidence type="ECO:0000259" key="3">
    <source>
        <dbReference type="PROSITE" id="PS50054"/>
    </source>
</evidence>
<reference evidence="5 6" key="1">
    <citation type="journal article" date="2008" name="Nature">
        <title>The genome of the choanoflagellate Monosiga brevicollis and the origin of metazoans.</title>
        <authorList>
            <consortium name="JGI Sequencing"/>
            <person name="King N."/>
            <person name="Westbrook M.J."/>
            <person name="Young S.L."/>
            <person name="Kuo A."/>
            <person name="Abedin M."/>
            <person name="Chapman J."/>
            <person name="Fairclough S."/>
            <person name="Hellsten U."/>
            <person name="Isogai Y."/>
            <person name="Letunic I."/>
            <person name="Marr M."/>
            <person name="Pincus D."/>
            <person name="Putnam N."/>
            <person name="Rokas A."/>
            <person name="Wright K.J."/>
            <person name="Zuzow R."/>
            <person name="Dirks W."/>
            <person name="Good M."/>
            <person name="Goodstein D."/>
            <person name="Lemons D."/>
            <person name="Li W."/>
            <person name="Lyons J.B."/>
            <person name="Morris A."/>
            <person name="Nichols S."/>
            <person name="Richter D.J."/>
            <person name="Salamov A."/>
            <person name="Bork P."/>
            <person name="Lim W.A."/>
            <person name="Manning G."/>
            <person name="Miller W.T."/>
            <person name="McGinnis W."/>
            <person name="Shapiro H."/>
            <person name="Tjian R."/>
            <person name="Grigoriev I.V."/>
            <person name="Rokhsar D."/>
        </authorList>
    </citation>
    <scope>NUCLEOTIDE SEQUENCE [LARGE SCALE GENOMIC DNA]</scope>
    <source>
        <strain evidence="6">MX1 / ATCC 50154</strain>
    </source>
</reference>
<dbReference type="RefSeq" id="XP_001744826.1">
    <property type="nucleotide sequence ID" value="XM_001744774.1"/>
</dbReference>